<proteinExistence type="predicted"/>
<evidence type="ECO:0000313" key="1">
    <source>
        <dbReference type="EMBL" id="CAG2211790.1"/>
    </source>
</evidence>
<dbReference type="AlphaFoldDB" id="A0A8S3RYF3"/>
<evidence type="ECO:0000313" key="2">
    <source>
        <dbReference type="Proteomes" id="UP000683360"/>
    </source>
</evidence>
<comment type="caution">
    <text evidence="1">The sequence shown here is derived from an EMBL/GenBank/DDBJ whole genome shotgun (WGS) entry which is preliminary data.</text>
</comment>
<keyword evidence="2" id="KW-1185">Reference proteome</keyword>
<sequence>MDVTADVCRKLYNYLCEIIGSEDIVKVRRQYYASLDYFCERKTTFVTSGSRSEGLDMGSDLDIMGLFSFIHISQRRSADSFLIPNNFTMETESCKPGFTQLKGHSCYFHPLVHMICATGSEEYVFASGDIRMLLLSCFNLLMGSQGKEHGPCISNGIENGTVDFALCFRCPEWIKQAQPCGSFVHKNKSKTERICCEINTISATLNTSAQLRVLGMLSFLPMKVMNHNLYDASCQFYGRHIIRRFLDIKSDRFLPSIVFFRFCQMFGKTFNVHVDLPNRYKYSLSKRYLPYFYLGVHSDAVSGWLYLATYFYGFCQYKIAVQLILHASIHCSDNKLFMNSIKLYSSNLDDIEKEGIFSGEWNRLNVYRRHVIHEISFYLNSKIQPQELKVQNTIQAYIFPNVYLHFLRFLCLYRLNENSKHHTSTQALLDINEACKDAHFNHNDYSIADSTECLASALLIYGCQEKAKIVSTYIKGLNKSFKQFSFDPIILYLLIDKLNDLT</sequence>
<dbReference type="Proteomes" id="UP000683360">
    <property type="component" value="Unassembled WGS sequence"/>
</dbReference>
<accession>A0A8S3RYF3</accession>
<dbReference type="OrthoDB" id="6114547at2759"/>
<name>A0A8S3RYF3_MYTED</name>
<reference evidence="1" key="1">
    <citation type="submission" date="2021-03" db="EMBL/GenBank/DDBJ databases">
        <authorList>
            <person name="Bekaert M."/>
        </authorList>
    </citation>
    <scope>NUCLEOTIDE SEQUENCE</scope>
</reference>
<gene>
    <name evidence="1" type="ORF">MEDL_25767</name>
</gene>
<protein>
    <submittedName>
        <fullName evidence="1">Uncharacterized protein</fullName>
    </submittedName>
</protein>
<dbReference type="EMBL" id="CAJPWZ010001274">
    <property type="protein sequence ID" value="CAG2211790.1"/>
    <property type="molecule type" value="Genomic_DNA"/>
</dbReference>
<organism evidence="1 2">
    <name type="scientific">Mytilus edulis</name>
    <name type="common">Blue mussel</name>
    <dbReference type="NCBI Taxonomy" id="6550"/>
    <lineage>
        <taxon>Eukaryota</taxon>
        <taxon>Metazoa</taxon>
        <taxon>Spiralia</taxon>
        <taxon>Lophotrochozoa</taxon>
        <taxon>Mollusca</taxon>
        <taxon>Bivalvia</taxon>
        <taxon>Autobranchia</taxon>
        <taxon>Pteriomorphia</taxon>
        <taxon>Mytilida</taxon>
        <taxon>Mytiloidea</taxon>
        <taxon>Mytilidae</taxon>
        <taxon>Mytilinae</taxon>
        <taxon>Mytilus</taxon>
    </lineage>
</organism>